<dbReference type="InterPro" id="IPR019734">
    <property type="entry name" value="TPR_rpt"/>
</dbReference>
<organism evidence="6 7">
    <name type="scientific">Dimargaris cristalligena</name>
    <dbReference type="NCBI Taxonomy" id="215637"/>
    <lineage>
        <taxon>Eukaryota</taxon>
        <taxon>Fungi</taxon>
        <taxon>Fungi incertae sedis</taxon>
        <taxon>Zoopagomycota</taxon>
        <taxon>Kickxellomycotina</taxon>
        <taxon>Dimargaritomycetes</taxon>
        <taxon>Dimargaritales</taxon>
        <taxon>Dimargaritaceae</taxon>
        <taxon>Dimargaris</taxon>
    </lineage>
</organism>
<keyword evidence="3" id="KW-0539">Nucleus</keyword>
<dbReference type="STRING" id="215637.A0A4P9ZXZ7"/>
<evidence type="ECO:0000259" key="5">
    <source>
        <dbReference type="Pfam" id="PF05843"/>
    </source>
</evidence>
<gene>
    <name evidence="6" type="ORF">BJ085DRAFT_15370</name>
</gene>
<dbReference type="PROSITE" id="PS50005">
    <property type="entry name" value="TPR"/>
    <property type="match status" value="1"/>
</dbReference>
<feature type="non-terminal residue" evidence="6">
    <location>
        <position position="592"/>
    </location>
</feature>
<dbReference type="GO" id="GO:0005634">
    <property type="term" value="C:nucleus"/>
    <property type="evidence" value="ECO:0007669"/>
    <property type="project" value="UniProtKB-SubCell"/>
</dbReference>
<dbReference type="PANTHER" id="PTHR19980:SF0">
    <property type="entry name" value="CLEAVAGE STIMULATION FACTOR SUBUNIT 3"/>
    <property type="match status" value="1"/>
</dbReference>
<name>A0A4P9ZXZ7_9FUNG</name>
<dbReference type="EMBL" id="ML002388">
    <property type="protein sequence ID" value="RKP38248.1"/>
    <property type="molecule type" value="Genomic_DNA"/>
</dbReference>
<dbReference type="InterPro" id="IPR003107">
    <property type="entry name" value="HAT"/>
</dbReference>
<evidence type="ECO:0000256" key="2">
    <source>
        <dbReference type="ARBA" id="ARBA00022737"/>
    </source>
</evidence>
<dbReference type="InterPro" id="IPR008847">
    <property type="entry name" value="Suf"/>
</dbReference>
<dbReference type="Proteomes" id="UP000268162">
    <property type="component" value="Unassembled WGS sequence"/>
</dbReference>
<dbReference type="InterPro" id="IPR045243">
    <property type="entry name" value="Rna14-like"/>
</dbReference>
<dbReference type="GO" id="GO:0031124">
    <property type="term" value="P:mRNA 3'-end processing"/>
    <property type="evidence" value="ECO:0007669"/>
    <property type="project" value="InterPro"/>
</dbReference>
<keyword evidence="7" id="KW-1185">Reference proteome</keyword>
<keyword evidence="4" id="KW-0802">TPR repeat</keyword>
<feature type="repeat" description="TPR" evidence="4">
    <location>
        <begin position="286"/>
        <end position="319"/>
    </location>
</feature>
<evidence type="ECO:0000256" key="4">
    <source>
        <dbReference type="PROSITE-ProRule" id="PRU00339"/>
    </source>
</evidence>
<evidence type="ECO:0000256" key="1">
    <source>
        <dbReference type="ARBA" id="ARBA00004123"/>
    </source>
</evidence>
<reference evidence="7" key="1">
    <citation type="journal article" date="2018" name="Nat. Microbiol.">
        <title>Leveraging single-cell genomics to expand the fungal tree of life.</title>
        <authorList>
            <person name="Ahrendt S.R."/>
            <person name="Quandt C.A."/>
            <person name="Ciobanu D."/>
            <person name="Clum A."/>
            <person name="Salamov A."/>
            <person name="Andreopoulos B."/>
            <person name="Cheng J.F."/>
            <person name="Woyke T."/>
            <person name="Pelin A."/>
            <person name="Henrissat B."/>
            <person name="Reynolds N.K."/>
            <person name="Benny G.L."/>
            <person name="Smith M.E."/>
            <person name="James T.Y."/>
            <person name="Grigoriev I.V."/>
        </authorList>
    </citation>
    <scope>NUCLEOTIDE SEQUENCE [LARGE SCALE GENOMIC DNA]</scope>
    <source>
        <strain evidence="7">RSA 468</strain>
    </source>
</reference>
<feature type="domain" description="Suppressor of forked" evidence="5">
    <location>
        <begin position="3"/>
        <end position="589"/>
    </location>
</feature>
<dbReference type="InterPro" id="IPR011990">
    <property type="entry name" value="TPR-like_helical_dom_sf"/>
</dbReference>
<sequence length="592" mass="68813">MSKTQTYEAQISKDKYNAGAWSALLKVTMDTGTEDEVRAVFDRFLAIYPSSGAHWKMYAEYEFKREHREHVVNIFNRCLTTVLSVDLYQFYLDYIFAMNTVSSGLVISTEAQDTIVQALEFVLNRVGIDKDAGPIWTKYIEFLKSREPRSQMDEQWKIDNLRKTFQRAIVIPTNHLEQIWKEYDMFENNLNRFTAKKFLSEKSPAYMTARTAYREMRGIFDSMENYRPPFNLPAPPKWSNKENNYVGWRKYIEWEHGNPLRLETPELNQRVNVAYKQALAALRFYPEIWVEAAQQFVKTDNPQKAVELLKEAVDVLPHSSLVHFVYAEQLEVQKNIPEMRTVYTNLVGALTTQLDNLSARKEKALATIKERITALTNESAADLLNSRSASGAVDVAAQKRAVARLIDQRSKLIEARFKSRMGPLQRELTLAVTIYTRAVRRSEGTVPFRRLFTRLRKIPYVTYHLLVSTALIEYYFEKDMTMAGNVFEVGLKHFGSESDFIIQYLDHLIRINDNVNAQALFERAVSNLPVDQAKDIWDMYLNYQVNYGDIQATLSLETRYLAAYPEETLRNRLMERFSFLDLDTVAERDFGV</sequence>
<proteinExistence type="predicted"/>
<evidence type="ECO:0000313" key="6">
    <source>
        <dbReference type="EMBL" id="RKP38248.1"/>
    </source>
</evidence>
<evidence type="ECO:0000313" key="7">
    <source>
        <dbReference type="Proteomes" id="UP000268162"/>
    </source>
</evidence>
<dbReference type="PANTHER" id="PTHR19980">
    <property type="entry name" value="RNA CLEAVAGE STIMULATION FACTOR"/>
    <property type="match status" value="1"/>
</dbReference>
<dbReference type="AlphaFoldDB" id="A0A4P9ZXZ7"/>
<dbReference type="GO" id="GO:0003729">
    <property type="term" value="F:mRNA binding"/>
    <property type="evidence" value="ECO:0007669"/>
    <property type="project" value="TreeGrafter"/>
</dbReference>
<dbReference type="Gene3D" id="1.25.40.1040">
    <property type="match status" value="2"/>
</dbReference>
<accession>A0A4P9ZXZ7</accession>
<dbReference type="SUPFAM" id="SSF48452">
    <property type="entry name" value="TPR-like"/>
    <property type="match status" value="2"/>
</dbReference>
<comment type="subcellular location">
    <subcellularLocation>
        <location evidence="1">Nucleus</location>
    </subcellularLocation>
</comment>
<dbReference type="Pfam" id="PF05843">
    <property type="entry name" value="Suf"/>
    <property type="match status" value="1"/>
</dbReference>
<keyword evidence="2" id="KW-0677">Repeat</keyword>
<dbReference type="SMART" id="SM00386">
    <property type="entry name" value="HAT"/>
    <property type="match status" value="8"/>
</dbReference>
<evidence type="ECO:0000256" key="3">
    <source>
        <dbReference type="ARBA" id="ARBA00023242"/>
    </source>
</evidence>
<protein>
    <recommendedName>
        <fullName evidence="5">Suppressor of forked domain-containing protein</fullName>
    </recommendedName>
</protein>